<feature type="domain" description="Hedgehog/Intein (Hint)" evidence="1">
    <location>
        <begin position="130"/>
        <end position="268"/>
    </location>
</feature>
<dbReference type="Gene3D" id="2.170.16.10">
    <property type="entry name" value="Hedgehog/Intein (Hint) domain"/>
    <property type="match status" value="1"/>
</dbReference>
<dbReference type="Pfam" id="PF13403">
    <property type="entry name" value="Hint_2"/>
    <property type="match status" value="1"/>
</dbReference>
<proteinExistence type="predicted"/>
<dbReference type="KEGG" id="aoy:EOV40_001670"/>
<dbReference type="SUPFAM" id="SSF51294">
    <property type="entry name" value="Hedgehog/intein (Hint) domain"/>
    <property type="match status" value="1"/>
</dbReference>
<dbReference type="RefSeq" id="WP_128104862.1">
    <property type="nucleotide sequence ID" value="NZ_CP042808.1"/>
</dbReference>
<gene>
    <name evidence="2" type="ORF">EOV40_001670</name>
</gene>
<protein>
    <recommendedName>
        <fullName evidence="1">Hedgehog/Intein (Hint) domain-containing protein</fullName>
    </recommendedName>
</protein>
<evidence type="ECO:0000259" key="1">
    <source>
        <dbReference type="Pfam" id="PF13403"/>
    </source>
</evidence>
<sequence>MKLYGDSQMSDLKTIEITSPNQDVSLSGPDSSNLSDSYYYEISNPDDHPFTLDLSISTSDLYATYDSAKKETIISTDLKGDMGYANQNLYVVIPDTATVSNPLNLNTTFLGKDLVTNISTDGKYSDTFSCFLKDSLIKTKNGYMPVQDIAPGEMVSVFIDDKEEQKEVVWAGTAHVVVNANLPEDQARFPVRILKNAISENVPFKDMLITPEHCLFVEGKFVPARMLVNGRSIYYDTTITSYDYYHIEAEKHSVIMADGMLTESYLDTGNRRNFRQVGKVIKIGGKQKNWQKDAAAPLGVQRDFVEPIFQKIKERAKDLGIKNRTAPKTLIEDPDLKLITNSGATIYPFKKSKNIYSFMLPAGVKGVRVVSRSSRPCDIIGPFVDDRRQMGVAVGKIHFGSIRVSQQVQEHLAPSKPEGWHDMGWQDCAWTDGNAFLPLHNIVTSKMGILSLEVRATGPYVAQADQQEYVALSA</sequence>
<dbReference type="AlphaFoldDB" id="A0A5B9GEI8"/>
<dbReference type="EMBL" id="CP042808">
    <property type="protein sequence ID" value="QEE84511.1"/>
    <property type="molecule type" value="Genomic_DNA"/>
</dbReference>
<dbReference type="InterPro" id="IPR036844">
    <property type="entry name" value="Hint_dom_sf"/>
</dbReference>
<reference evidence="2 3" key="1">
    <citation type="submission" date="2019-08" db="EMBL/GenBank/DDBJ databases">
        <title>Acetobacter oryzioeni sp. nov., isolated from Korean rice wine vinegar.</title>
        <authorList>
            <person name="Baek J.H."/>
            <person name="Kim K.H."/>
            <person name="Jeon C.O."/>
            <person name="Han D.M."/>
        </authorList>
    </citation>
    <scope>NUCLEOTIDE SEQUENCE [LARGE SCALE GENOMIC DNA]</scope>
    <source>
        <strain evidence="2 3">B6</strain>
    </source>
</reference>
<organism evidence="2 3">
    <name type="scientific">Acetobacter oryzoeni</name>
    <dbReference type="NCBI Taxonomy" id="2500548"/>
    <lineage>
        <taxon>Bacteria</taxon>
        <taxon>Pseudomonadati</taxon>
        <taxon>Pseudomonadota</taxon>
        <taxon>Alphaproteobacteria</taxon>
        <taxon>Acetobacterales</taxon>
        <taxon>Acetobacteraceae</taxon>
        <taxon>Acetobacter</taxon>
    </lineage>
</organism>
<dbReference type="Proteomes" id="UP000287027">
    <property type="component" value="Chromosome"/>
</dbReference>
<evidence type="ECO:0000313" key="2">
    <source>
        <dbReference type="EMBL" id="QEE84511.1"/>
    </source>
</evidence>
<accession>A0A5B9GEI8</accession>
<dbReference type="InterPro" id="IPR028992">
    <property type="entry name" value="Hedgehog/Intein_dom"/>
</dbReference>
<name>A0A5B9GEI8_9PROT</name>
<evidence type="ECO:0000313" key="3">
    <source>
        <dbReference type="Proteomes" id="UP000287027"/>
    </source>
</evidence>
<keyword evidence="3" id="KW-1185">Reference proteome</keyword>